<dbReference type="EMBL" id="VCDN01000030">
    <property type="protein sequence ID" value="MDX7987392.1"/>
    <property type="molecule type" value="Genomic_DNA"/>
</dbReference>
<name>A0ABU4S9D3_9GAMM</name>
<comment type="caution">
    <text evidence="1">The sequence shown here is derived from an EMBL/GenBank/DDBJ whole genome shotgun (WGS) entry which is preliminary data.</text>
</comment>
<evidence type="ECO:0000313" key="2">
    <source>
        <dbReference type="Proteomes" id="UP001271890"/>
    </source>
</evidence>
<gene>
    <name evidence="1" type="ORF">FE392_08615</name>
</gene>
<dbReference type="RefSeq" id="WP_319929828.1">
    <property type="nucleotide sequence ID" value="NZ_VCDN01000030.1"/>
</dbReference>
<reference evidence="2" key="1">
    <citation type="journal article" date="2024" name="Toxins">
        <title>Genome Sequence Analysis of Native Xenorhabdus Strains Isolated from Entomopathogenic Nematodes in Argentina.</title>
        <authorList>
            <person name="Palma L."/>
            <person name="Frizzo L."/>
            <person name="Kaiser S."/>
            <person name="Berry C."/>
            <person name="Caballero P."/>
            <person name="Bode H.B."/>
            <person name="Del Valle E.E."/>
        </authorList>
    </citation>
    <scope>NUCLEOTIDE SEQUENCE [LARGE SCALE GENOMIC DNA]</scope>
    <source>
        <strain evidence="2">12</strain>
    </source>
</reference>
<evidence type="ECO:0000313" key="1">
    <source>
        <dbReference type="EMBL" id="MDX7987392.1"/>
    </source>
</evidence>
<protein>
    <submittedName>
        <fullName evidence="1">Uncharacterized protein</fullName>
    </submittedName>
</protein>
<keyword evidence="2" id="KW-1185">Reference proteome</keyword>
<proteinExistence type="predicted"/>
<sequence>MNDFDNTLLPAPKFIQADSSGVVNIEDMKLTGQEFIVMEVHKYLDLQVGDKITGYLRNNNNDEIKSIPSVIVPTDEGKFSGLVYFHIEDIKHLGHWNASYEVIKLDDVKLSSSVTDINFRIGGHCPPKDNIYSINIFYFSTSEGEYIFRQRQCDKEISVNKLLPGGKQGDDISEGQQWDHFYDLLLPFKLGKQQYVFGLKNNILNASQVVPESYWMIAKLSDHGFRNVTSSGYWDSPYDVGFTYVIDNKQFIYLHSGKEQDSDKKYPYVIREIKQDGSMGDITASGAWSSFYAPTFSFTTEDKVYFYGQTKADNSLINYELKSDGTIGESVEGGAWLEYNAVQFTYSMGGYNYYAGQNFDNHNFWTGTINNDGSPYQVSTTLTIIDKNYQYMVPLKIHGKQYFIRQDQSKEHWIIQELKEDGTVGGVTDKR</sequence>
<organism evidence="1 2">
    <name type="scientific">Xenorhabdus santafensis</name>
    <dbReference type="NCBI Taxonomy" id="2582833"/>
    <lineage>
        <taxon>Bacteria</taxon>
        <taxon>Pseudomonadati</taxon>
        <taxon>Pseudomonadota</taxon>
        <taxon>Gammaproteobacteria</taxon>
        <taxon>Enterobacterales</taxon>
        <taxon>Morganellaceae</taxon>
        <taxon>Xenorhabdus</taxon>
    </lineage>
</organism>
<accession>A0ABU4S9D3</accession>
<dbReference type="Proteomes" id="UP001271890">
    <property type="component" value="Unassembled WGS sequence"/>
</dbReference>